<organism evidence="4 5">
    <name type="scientific">Papaver somniferum</name>
    <name type="common">Opium poppy</name>
    <dbReference type="NCBI Taxonomy" id="3469"/>
    <lineage>
        <taxon>Eukaryota</taxon>
        <taxon>Viridiplantae</taxon>
        <taxon>Streptophyta</taxon>
        <taxon>Embryophyta</taxon>
        <taxon>Tracheophyta</taxon>
        <taxon>Spermatophyta</taxon>
        <taxon>Magnoliopsida</taxon>
        <taxon>Ranunculales</taxon>
        <taxon>Papaveraceae</taxon>
        <taxon>Papaveroideae</taxon>
        <taxon>Papaver</taxon>
    </lineage>
</organism>
<feature type="domain" description="Gnk2-homologous" evidence="3">
    <location>
        <begin position="18"/>
        <end position="67"/>
    </location>
</feature>
<protein>
    <recommendedName>
        <fullName evidence="3">Gnk2-homologous domain-containing protein</fullName>
    </recommendedName>
</protein>
<dbReference type="EMBL" id="CM010722">
    <property type="protein sequence ID" value="RZC73652.1"/>
    <property type="molecule type" value="Genomic_DNA"/>
</dbReference>
<dbReference type="AlphaFoldDB" id="A0A4Y7KMN7"/>
<evidence type="ECO:0000313" key="4">
    <source>
        <dbReference type="EMBL" id="RZC73652.1"/>
    </source>
</evidence>
<evidence type="ECO:0000256" key="2">
    <source>
        <dbReference type="ARBA" id="ARBA00022737"/>
    </source>
</evidence>
<proteinExistence type="predicted"/>
<gene>
    <name evidence="4" type="ORF">C5167_049131</name>
</gene>
<reference evidence="4 5" key="1">
    <citation type="journal article" date="2018" name="Science">
        <title>The opium poppy genome and morphinan production.</title>
        <authorList>
            <person name="Guo L."/>
            <person name="Winzer T."/>
            <person name="Yang X."/>
            <person name="Li Y."/>
            <person name="Ning Z."/>
            <person name="He Z."/>
            <person name="Teodor R."/>
            <person name="Lu Y."/>
            <person name="Bowser T.A."/>
            <person name="Graham I.A."/>
            <person name="Ye K."/>
        </authorList>
    </citation>
    <scope>NUCLEOTIDE SEQUENCE [LARGE SCALE GENOMIC DNA]</scope>
    <source>
        <strain evidence="5">cv. HN1</strain>
        <tissue evidence="4">Leaves</tissue>
    </source>
</reference>
<dbReference type="Gramene" id="RZC73652">
    <property type="protein sequence ID" value="RZC73652"/>
    <property type="gene ID" value="C5167_049131"/>
</dbReference>
<keyword evidence="2" id="KW-0677">Repeat</keyword>
<keyword evidence="1" id="KW-0732">Signal</keyword>
<dbReference type="InterPro" id="IPR002902">
    <property type="entry name" value="GNK2"/>
</dbReference>
<keyword evidence="5" id="KW-1185">Reference proteome</keyword>
<dbReference type="Pfam" id="PF01657">
    <property type="entry name" value="Stress-antifung"/>
    <property type="match status" value="1"/>
</dbReference>
<evidence type="ECO:0000313" key="5">
    <source>
        <dbReference type="Proteomes" id="UP000316621"/>
    </source>
</evidence>
<dbReference type="InterPro" id="IPR038408">
    <property type="entry name" value="GNK2_sf"/>
</dbReference>
<dbReference type="Proteomes" id="UP000316621">
    <property type="component" value="Chromosome 8"/>
</dbReference>
<dbReference type="Gene3D" id="3.30.430.20">
    <property type="entry name" value="Gnk2 domain, C-X8-C-X2-C motif"/>
    <property type="match status" value="1"/>
</dbReference>
<accession>A0A4Y7KMN7</accession>
<evidence type="ECO:0000256" key="1">
    <source>
        <dbReference type="ARBA" id="ARBA00022729"/>
    </source>
</evidence>
<sequence>MDLVKGVLDTAAAIRDGGYAKARVKGLSSGSESVYVLTHCWEIFNASSCKACLERASTLVVGCYRIQRDEHLRQDAS</sequence>
<name>A0A4Y7KMN7_PAPSO</name>
<evidence type="ECO:0000259" key="3">
    <source>
        <dbReference type="Pfam" id="PF01657"/>
    </source>
</evidence>